<reference evidence="2" key="1">
    <citation type="journal article" date="2021" name="Genome Biol. Evol.">
        <title>The assembled and annotated genome of the fairy-ring fungus Marasmius oreades.</title>
        <authorList>
            <person name="Hiltunen M."/>
            <person name="Ament-Velasquez S.L."/>
            <person name="Johannesson H."/>
        </authorList>
    </citation>
    <scope>NUCLEOTIDE SEQUENCE</scope>
    <source>
        <strain evidence="2">03SP1</strain>
    </source>
</reference>
<comment type="caution">
    <text evidence="2">The sequence shown here is derived from an EMBL/GenBank/DDBJ whole genome shotgun (WGS) entry which is preliminary data.</text>
</comment>
<dbReference type="EMBL" id="CM032187">
    <property type="protein sequence ID" value="KAG7089836.1"/>
    <property type="molecule type" value="Genomic_DNA"/>
</dbReference>
<gene>
    <name evidence="2" type="ORF">E1B28_011482</name>
</gene>
<proteinExistence type="predicted"/>
<dbReference type="RefSeq" id="XP_043006306.1">
    <property type="nucleotide sequence ID" value="XM_043156519.1"/>
</dbReference>
<dbReference type="Proteomes" id="UP001049176">
    <property type="component" value="Chromosome 7"/>
</dbReference>
<feature type="compositionally biased region" description="Polar residues" evidence="1">
    <location>
        <begin position="307"/>
        <end position="318"/>
    </location>
</feature>
<feature type="compositionally biased region" description="Polar residues" evidence="1">
    <location>
        <begin position="372"/>
        <end position="390"/>
    </location>
</feature>
<keyword evidence="3" id="KW-1185">Reference proteome</keyword>
<dbReference type="GeneID" id="66080557"/>
<evidence type="ECO:0000313" key="3">
    <source>
        <dbReference type="Proteomes" id="UP001049176"/>
    </source>
</evidence>
<protein>
    <submittedName>
        <fullName evidence="2">Uncharacterized protein</fullName>
    </submittedName>
</protein>
<dbReference type="KEGG" id="more:E1B28_011482"/>
<sequence>MPSPNNCDSVGNLKEQLFLYKCEIATLRSQNTLLRSQLSSMEKNANQLWNDLFDGARKTSFFKREATALAMKVRFLEQLLSNAVDSGPSLNRDILERSARELHDELEQGGLEDEDIVAGLDSQPKSNVCNDKASLKPSQSTNIRPYVPSFLKPIAIATTTIEAIGRNRPVQNNCSLSHPDDTCFSDGPTAEQIKALLSFKRLIAPLSTDLGSLETSSVGSLSIYSRESSDMSDSYGSVPAKDADATLVEVSPSQLCKSSTTFPENMVPSINPKSRIPVNILKHSRKSLTSLNFPQTCSPSKPKLSRPTASTTLSSAPVTQEKDRTSITRQRPSSRLAKTKTATPPLHPNSFKRSQRPKSPSAGRNLRATRTGAIQANRIPSTTTPQSRRG</sequence>
<dbReference type="OrthoDB" id="10353848at2759"/>
<evidence type="ECO:0000313" key="2">
    <source>
        <dbReference type="EMBL" id="KAG7089836.1"/>
    </source>
</evidence>
<dbReference type="AlphaFoldDB" id="A0A9P7UR85"/>
<evidence type="ECO:0000256" key="1">
    <source>
        <dbReference type="SAM" id="MobiDB-lite"/>
    </source>
</evidence>
<name>A0A9P7UR85_9AGAR</name>
<accession>A0A9P7UR85</accession>
<feature type="region of interest" description="Disordered" evidence="1">
    <location>
        <begin position="290"/>
        <end position="390"/>
    </location>
</feature>
<feature type="compositionally biased region" description="Polar residues" evidence="1">
    <location>
        <begin position="290"/>
        <end position="299"/>
    </location>
</feature>
<organism evidence="2 3">
    <name type="scientific">Marasmius oreades</name>
    <name type="common">fairy-ring Marasmius</name>
    <dbReference type="NCBI Taxonomy" id="181124"/>
    <lineage>
        <taxon>Eukaryota</taxon>
        <taxon>Fungi</taxon>
        <taxon>Dikarya</taxon>
        <taxon>Basidiomycota</taxon>
        <taxon>Agaricomycotina</taxon>
        <taxon>Agaricomycetes</taxon>
        <taxon>Agaricomycetidae</taxon>
        <taxon>Agaricales</taxon>
        <taxon>Marasmiineae</taxon>
        <taxon>Marasmiaceae</taxon>
        <taxon>Marasmius</taxon>
    </lineage>
</organism>